<reference evidence="2 3" key="1">
    <citation type="submission" date="2020-12" db="EMBL/GenBank/DDBJ databases">
        <title>Genomic characterization of four novel bacteriophages infecting Klebsiella pneumoniae.</title>
        <authorList>
            <person name="Estrada Bonilla B."/>
            <person name="Costa A.R."/>
            <person name="van Rossum T."/>
            <person name="Hagedoorn S."/>
            <person name="Wallinga H."/>
            <person name="Xiao M."/>
            <person name="Song W."/>
            <person name="Haas P.-J."/>
            <person name="Nobrega F.L."/>
            <person name="Brouns S.J.J."/>
        </authorList>
    </citation>
    <scope>NUCLEOTIDE SEQUENCE [LARGE SCALE GENOMIC DNA]</scope>
</reference>
<dbReference type="Proteomes" id="UP000596381">
    <property type="component" value="Segment"/>
</dbReference>
<gene>
    <name evidence="2" type="ORF">vBKpMFBKp24_353</name>
</gene>
<keyword evidence="3" id="KW-1185">Reference proteome</keyword>
<feature type="coiled-coil region" evidence="1">
    <location>
        <begin position="267"/>
        <end position="312"/>
    </location>
</feature>
<feature type="coiled-coil region" evidence="1">
    <location>
        <begin position="164"/>
        <end position="191"/>
    </location>
</feature>
<accession>A0A7U0GB74</accession>
<keyword evidence="1" id="KW-0175">Coiled coil</keyword>
<dbReference type="Gene3D" id="3.40.50.300">
    <property type="entry name" value="P-loop containing nucleotide triphosphate hydrolases"/>
    <property type="match status" value="2"/>
</dbReference>
<dbReference type="PANTHER" id="PTHR32114:SF2">
    <property type="entry name" value="ABC TRANSPORTER ABCH.3"/>
    <property type="match status" value="1"/>
</dbReference>
<proteinExistence type="predicted"/>
<feature type="coiled-coil region" evidence="1">
    <location>
        <begin position="501"/>
        <end position="530"/>
    </location>
</feature>
<dbReference type="SUPFAM" id="SSF52540">
    <property type="entry name" value="P-loop containing nucleoside triphosphate hydrolases"/>
    <property type="match status" value="1"/>
</dbReference>
<organism evidence="2 3">
    <name type="scientific">Klebsiella phage vB_KpM_FBKp24</name>
    <dbReference type="NCBI Taxonomy" id="2801834"/>
    <lineage>
        <taxon>Viruses</taxon>
        <taxon>Duplodnaviria</taxon>
        <taxon>Heunggongvirae</taxon>
        <taxon>Uroviricota</taxon>
        <taxon>Caudoviricetes</taxon>
        <taxon>Chimalliviridae</taxon>
        <taxon>Maaswegvirus</taxon>
        <taxon>Maaswegvirus Kp24</taxon>
    </lineage>
</organism>
<feature type="coiled-coil region" evidence="1">
    <location>
        <begin position="620"/>
        <end position="654"/>
    </location>
</feature>
<evidence type="ECO:0000256" key="1">
    <source>
        <dbReference type="SAM" id="Coils"/>
    </source>
</evidence>
<evidence type="ECO:0000313" key="2">
    <source>
        <dbReference type="EMBL" id="QQV91999.1"/>
    </source>
</evidence>
<evidence type="ECO:0000313" key="3">
    <source>
        <dbReference type="Proteomes" id="UP000596381"/>
    </source>
</evidence>
<protein>
    <submittedName>
        <fullName evidence="2">Nuclease SbcCD subunit C</fullName>
    </submittedName>
</protein>
<dbReference type="InterPro" id="IPR027417">
    <property type="entry name" value="P-loop_NTPase"/>
</dbReference>
<sequence length="823" mass="94437">MIKVIEAEISHNKRLRSGLIERILYKPKSPYQIIVGPNGFGKSALLDEITAFPSASNAFEKNGLSRLVLETDHGIIETKTLVGSDAKHEFWLNGENLNDGGTASVQRDLVQKYLNGDKFSALIQSGQFSFSAAGSAKRQEVLTALADSDMSFANNLFHKARKKLSHATGAVNALEEALAEKEAQRISEEEYRVLKERLVEYQSIVTEVLKDYRETKNTAQDSVALQYQWQQIPEQIKSALKLMPDAPLNATDRAVWIERISKLKEYIFGMETRKKALQEEYDELELILKRNADASEENLSRLRNEVNYWERQFHVASQEQYYAPELEIDDNALEMALEQLSMIFPEWSRTLTEMTPDPEGKFTRQNYEELLKNRQRFQDHYNALSAKQAQYREQLHHLEQGKEVHCPQCKFHFIPGVSSDARPRLMKLLTDVGESLRQGEKAIEDNRLAIDNIETWLNQFRNLVGLRNQAPAAQSLFLELDRRVAMKDEPLRAVQVMLLLKEDLEKRLEVYRAKQKMQDAQLVLSRLQENVVAGIEGVRSRYDKVKEGMEGIYHELARAREEQRSWEQGLKYADQYAEAVDNATQNYERLVSDTVDGIDHLFNQTRLLLIQDLQGHIGTLTKTLNDAKTLIDQIDDLRKQLEKQKKKVESYRLLVSTLSPKSGVVAEQMNGFIKLFISQLNEVIAEIWTHPMELLIGKPNDTDLSYDFPLRLHDSDDYVVPDMRTGSDGQMKIIDFAFQITAMLYLNLNNVPLCLDEVDRPLSPEHKARLMQFITRGVENERFSQVFLISHHAVSHGALPFSDIIDFDFRQAKDGVNNVALFS</sequence>
<name>A0A7U0GB74_9CAUD</name>
<dbReference type="EMBL" id="MW394391">
    <property type="protein sequence ID" value="QQV91999.1"/>
    <property type="molecule type" value="Genomic_DNA"/>
</dbReference>
<dbReference type="PANTHER" id="PTHR32114">
    <property type="entry name" value="ABC TRANSPORTER ABCH.3"/>
    <property type="match status" value="1"/>
</dbReference>